<dbReference type="AlphaFoldDB" id="A0AAF3F4J9"/>
<feature type="compositionally biased region" description="Basic and acidic residues" evidence="1">
    <location>
        <begin position="279"/>
        <end position="295"/>
    </location>
</feature>
<feature type="compositionally biased region" description="Low complexity" evidence="1">
    <location>
        <begin position="296"/>
        <end position="307"/>
    </location>
</feature>
<organism evidence="2 3">
    <name type="scientific">Mesorhabditis belari</name>
    <dbReference type="NCBI Taxonomy" id="2138241"/>
    <lineage>
        <taxon>Eukaryota</taxon>
        <taxon>Metazoa</taxon>
        <taxon>Ecdysozoa</taxon>
        <taxon>Nematoda</taxon>
        <taxon>Chromadorea</taxon>
        <taxon>Rhabditida</taxon>
        <taxon>Rhabditina</taxon>
        <taxon>Rhabditomorpha</taxon>
        <taxon>Rhabditoidea</taxon>
        <taxon>Rhabditidae</taxon>
        <taxon>Mesorhabditinae</taxon>
        <taxon>Mesorhabditis</taxon>
    </lineage>
</organism>
<feature type="region of interest" description="Disordered" evidence="1">
    <location>
        <begin position="205"/>
        <end position="377"/>
    </location>
</feature>
<dbReference type="Proteomes" id="UP000887575">
    <property type="component" value="Unassembled WGS sequence"/>
</dbReference>
<name>A0AAF3F4J9_9BILA</name>
<feature type="compositionally biased region" description="Basic and acidic residues" evidence="1">
    <location>
        <begin position="220"/>
        <end position="268"/>
    </location>
</feature>
<dbReference type="WBParaSite" id="MBELARI_LOCUS21432.2">
    <property type="protein sequence ID" value="MBELARI_LOCUS21432.2"/>
    <property type="gene ID" value="MBELARI_LOCUS21432"/>
</dbReference>
<reference evidence="3" key="1">
    <citation type="submission" date="2024-02" db="UniProtKB">
        <authorList>
            <consortium name="WormBaseParasite"/>
        </authorList>
    </citation>
    <scope>IDENTIFICATION</scope>
</reference>
<evidence type="ECO:0000313" key="3">
    <source>
        <dbReference type="WBParaSite" id="MBELARI_LOCUS21432.2"/>
    </source>
</evidence>
<evidence type="ECO:0000256" key="1">
    <source>
        <dbReference type="SAM" id="MobiDB-lite"/>
    </source>
</evidence>
<sequence length="596" mass="68246">MSIVIELTLEESVDPHEVQRLLIDFLKASPPIFKSMNIRYLRLGKNDGTEEHLVNLTDASEDFGCTTCCMDDMEESTIMNFDGNLVPRDPNGILFNDRDTNQELNNTFYMDCENHSNSIVKEETSTFVLKREPSMDVSSLQQFYTKTTSKRKSSLKELETSTKAISQNAVKPRNITSTMHSTQNAEGPEKSMNFVEDQVNKASNRAIDDSVFDRPTLGEFKNDNEKVDETKEKGAEKDSLLDEVNKDLNVDEFESDPHEASETSERTKSNLNEIAHISNGERVKFENNADDKISNIDDSSSDRSASNPFKDDSVAEVDHKEPKEKGTEDDLEDIDNISNGAIDDSSFDRSSLYELENELEEPKEEEKEDEVEQRLTENPPMRFTNLALVDILEAAKRGDLTINESMADVSFVSVDLHDEALISNNEIPEDYEFAFEVLKIENDGIMYKRRILWKNVKCKLCADTSFMKREEAITHLHTRHCVQNFRSLESGITHLLTKHCDKYAPKIFRCKLCSATSFYKRNLGKQHVQKKHRLQYRRNISGATIEEKWHPLTLMETLKVAKEAFPQISKIIERYLVWVVKSGKLDMDALRQSPDN</sequence>
<protein>
    <submittedName>
        <fullName evidence="3">C2H2-type domain-containing protein</fullName>
    </submittedName>
</protein>
<feature type="compositionally biased region" description="Basic and acidic residues" evidence="1">
    <location>
        <begin position="309"/>
        <end position="328"/>
    </location>
</feature>
<feature type="compositionally biased region" description="Acidic residues" evidence="1">
    <location>
        <begin position="355"/>
        <end position="371"/>
    </location>
</feature>
<keyword evidence="2" id="KW-1185">Reference proteome</keyword>
<evidence type="ECO:0000313" key="2">
    <source>
        <dbReference type="Proteomes" id="UP000887575"/>
    </source>
</evidence>
<accession>A0AAF3F4J9</accession>
<proteinExistence type="predicted"/>